<proteinExistence type="predicted"/>
<dbReference type="InterPro" id="IPR018858">
    <property type="entry name" value="DUF2458"/>
</dbReference>
<reference evidence="3" key="1">
    <citation type="journal article" date="2009" name="Genome Res.">
        <title>Comparative genomic analyses of the human fungal pathogens Coccidioides and their relatives.</title>
        <authorList>
            <person name="Sharpton T.J."/>
            <person name="Stajich J.E."/>
            <person name="Rounsley S.D."/>
            <person name="Gardner M.J."/>
            <person name="Wortman J.R."/>
            <person name="Jordar V.S."/>
            <person name="Maiti R."/>
            <person name="Kodira C.D."/>
            <person name="Neafsey D.E."/>
            <person name="Zeng Q."/>
            <person name="Hung C.-Y."/>
            <person name="McMahan C."/>
            <person name="Muszewska A."/>
            <person name="Grynberg M."/>
            <person name="Mandel M.A."/>
            <person name="Kellner E.M."/>
            <person name="Barker B.M."/>
            <person name="Galgiani J.N."/>
            <person name="Orbach M.J."/>
            <person name="Kirkland T.N."/>
            <person name="Cole G.T."/>
            <person name="Henn M.R."/>
            <person name="Birren B.W."/>
            <person name="Taylor J.W."/>
        </authorList>
    </citation>
    <scope>NUCLEOTIDE SEQUENCE [LARGE SCALE GENOMIC DNA]</scope>
    <source>
        <strain evidence="3">RS</strain>
    </source>
</reference>
<organism evidence="2 3">
    <name type="scientific">Coccidioides immitis (strain RS)</name>
    <name type="common">Valley fever fungus</name>
    <dbReference type="NCBI Taxonomy" id="246410"/>
    <lineage>
        <taxon>Eukaryota</taxon>
        <taxon>Fungi</taxon>
        <taxon>Dikarya</taxon>
        <taxon>Ascomycota</taxon>
        <taxon>Pezizomycotina</taxon>
        <taxon>Eurotiomycetes</taxon>
        <taxon>Eurotiomycetidae</taxon>
        <taxon>Onygenales</taxon>
        <taxon>Onygenaceae</taxon>
        <taxon>Coccidioides</taxon>
    </lineage>
</organism>
<feature type="region of interest" description="Disordered" evidence="1">
    <location>
        <begin position="235"/>
        <end position="254"/>
    </location>
</feature>
<dbReference type="OrthoDB" id="5363415at2759"/>
<sequence>MDSGGSQVPDLASVLKTLSSFVPAQARQAPDNRNENHARPRSLNDDYDPLHFSPLAVVDGAALPYAEPPSERHQYPCSHSSTPAPFDSLPDPSSITAWPAALKFVMKAVAQNEAIQSKIRRLIRSQHDHEKKWWEAREALLAKQKTRAQKKEKLDEVLRSVGGAITTGPEMTYLVMMKARTNEQQTPAEDAAEVETYDRKVYSAMSSMSRALDAELRELGIPFFAIRHGLVHPQSTIPDEKGHAKLPSGNSKDNLSMEELRSLQKRMFDLLEDLCKE</sequence>
<gene>
    <name evidence="2" type="ORF">CIMG_04394</name>
</gene>
<keyword evidence="3" id="KW-1185">Reference proteome</keyword>
<dbReference type="Pfam" id="PF10454">
    <property type="entry name" value="DUF2458"/>
    <property type="match status" value="1"/>
</dbReference>
<dbReference type="KEGG" id="cim:CIMG_04394"/>
<feature type="region of interest" description="Disordered" evidence="1">
    <location>
        <begin position="22"/>
        <end position="50"/>
    </location>
</feature>
<dbReference type="InParanoid" id="J3KDE0"/>
<accession>J3KDE0</accession>
<evidence type="ECO:0000313" key="2">
    <source>
        <dbReference type="EMBL" id="EAS33370.3"/>
    </source>
</evidence>
<feature type="compositionally biased region" description="Basic and acidic residues" evidence="1">
    <location>
        <begin position="30"/>
        <end position="44"/>
    </location>
</feature>
<dbReference type="RefSeq" id="XP_001244953.2">
    <property type="nucleotide sequence ID" value="XM_001244952.2"/>
</dbReference>
<dbReference type="VEuPathDB" id="FungiDB:CIMG_04394"/>
<name>J3KDE0_COCIM</name>
<evidence type="ECO:0000313" key="3">
    <source>
        <dbReference type="Proteomes" id="UP000001261"/>
    </source>
</evidence>
<dbReference type="OMA" id="QWFDARE"/>
<protein>
    <submittedName>
        <fullName evidence="2">Uncharacterized protein</fullName>
    </submittedName>
</protein>
<reference evidence="3" key="2">
    <citation type="journal article" date="2010" name="Genome Res.">
        <title>Population genomic sequencing of Coccidioides fungi reveals recent hybridization and transposon control.</title>
        <authorList>
            <person name="Neafsey D.E."/>
            <person name="Barker B.M."/>
            <person name="Sharpton T.J."/>
            <person name="Stajich J.E."/>
            <person name="Park D.J."/>
            <person name="Whiston E."/>
            <person name="Hung C.-Y."/>
            <person name="McMahan C."/>
            <person name="White J."/>
            <person name="Sykes S."/>
            <person name="Heiman D."/>
            <person name="Young S."/>
            <person name="Zeng Q."/>
            <person name="Abouelleil A."/>
            <person name="Aftuck L."/>
            <person name="Bessette D."/>
            <person name="Brown A."/>
            <person name="FitzGerald M."/>
            <person name="Lui A."/>
            <person name="Macdonald J.P."/>
            <person name="Priest M."/>
            <person name="Orbach M.J."/>
            <person name="Galgiani J.N."/>
            <person name="Kirkland T.N."/>
            <person name="Cole G.T."/>
            <person name="Birren B.W."/>
            <person name="Henn M.R."/>
            <person name="Taylor J.W."/>
            <person name="Rounsley S.D."/>
        </authorList>
    </citation>
    <scope>GENOME REANNOTATION</scope>
    <source>
        <strain evidence="3">RS</strain>
    </source>
</reference>
<dbReference type="AlphaFoldDB" id="J3KDE0"/>
<dbReference type="GeneID" id="4562683"/>
<evidence type="ECO:0000256" key="1">
    <source>
        <dbReference type="SAM" id="MobiDB-lite"/>
    </source>
</evidence>
<dbReference type="EMBL" id="GG704914">
    <property type="protein sequence ID" value="EAS33370.3"/>
    <property type="molecule type" value="Genomic_DNA"/>
</dbReference>
<dbReference type="Proteomes" id="UP000001261">
    <property type="component" value="Unassembled WGS sequence"/>
</dbReference>